<dbReference type="HOGENOM" id="CLU_113031_0_0_1"/>
<feature type="transmembrane region" description="Helical" evidence="1">
    <location>
        <begin position="85"/>
        <end position="113"/>
    </location>
</feature>
<dbReference type="GO" id="GO:0140042">
    <property type="term" value="P:lipid droplet formation"/>
    <property type="evidence" value="ECO:0007669"/>
    <property type="project" value="EnsemblMetazoa"/>
</dbReference>
<sequence length="205" mass="22427">MAHHNRQRKAAAKEVREAREIRMNLHPESPITDDLQEPSPGELIQQTFHKSWLQVRRLADYVMKDLGGNEFIESLGSWCARNPHLAICMLAAGLAFLIPFLIIFGFGVATIMMTFTGVLVLEGTLLTIVSMIFFACVGGFAIMAPIIGVAAVAAFLGFSHVCGAYNESGYRGFLNKLLNPPPRPVENLTVTFSEEVSSTSPDSSL</sequence>
<dbReference type="STRING" id="7217.B3MXH1"/>
<gene>
    <name evidence="2" type="primary">Dana\GF19473</name>
    <name evidence="2" type="synonym">dana_GLEANR_21514</name>
    <name evidence="2" type="ORF">GF19473</name>
</gene>
<reference evidence="2 3" key="1">
    <citation type="journal article" date="2007" name="Nature">
        <title>Evolution of genes and genomes on the Drosophila phylogeny.</title>
        <authorList>
            <consortium name="Drosophila 12 Genomes Consortium"/>
            <person name="Clark A.G."/>
            <person name="Eisen M.B."/>
            <person name="Smith D.R."/>
            <person name="Bergman C.M."/>
            <person name="Oliver B."/>
            <person name="Markow T.A."/>
            <person name="Kaufman T.C."/>
            <person name="Kellis M."/>
            <person name="Gelbart W."/>
            <person name="Iyer V.N."/>
            <person name="Pollard D.A."/>
            <person name="Sackton T.B."/>
            <person name="Larracuente A.M."/>
            <person name="Singh N.D."/>
            <person name="Abad J.P."/>
            <person name="Abt D.N."/>
            <person name="Adryan B."/>
            <person name="Aguade M."/>
            <person name="Akashi H."/>
            <person name="Anderson W.W."/>
            <person name="Aquadro C.F."/>
            <person name="Ardell D.H."/>
            <person name="Arguello R."/>
            <person name="Artieri C.G."/>
            <person name="Barbash D.A."/>
            <person name="Barker D."/>
            <person name="Barsanti P."/>
            <person name="Batterham P."/>
            <person name="Batzoglou S."/>
            <person name="Begun D."/>
            <person name="Bhutkar A."/>
            <person name="Blanco E."/>
            <person name="Bosak S.A."/>
            <person name="Bradley R.K."/>
            <person name="Brand A.D."/>
            <person name="Brent M.R."/>
            <person name="Brooks A.N."/>
            <person name="Brown R.H."/>
            <person name="Butlin R.K."/>
            <person name="Caggese C."/>
            <person name="Calvi B.R."/>
            <person name="Bernardo de Carvalho A."/>
            <person name="Caspi A."/>
            <person name="Castrezana S."/>
            <person name="Celniker S.E."/>
            <person name="Chang J.L."/>
            <person name="Chapple C."/>
            <person name="Chatterji S."/>
            <person name="Chinwalla A."/>
            <person name="Civetta A."/>
            <person name="Clifton S.W."/>
            <person name="Comeron J.M."/>
            <person name="Costello J.C."/>
            <person name="Coyne J.A."/>
            <person name="Daub J."/>
            <person name="David R.G."/>
            <person name="Delcher A.L."/>
            <person name="Delehaunty K."/>
            <person name="Do C.B."/>
            <person name="Ebling H."/>
            <person name="Edwards K."/>
            <person name="Eickbush T."/>
            <person name="Evans J.D."/>
            <person name="Filipski A."/>
            <person name="Findeiss S."/>
            <person name="Freyhult E."/>
            <person name="Fulton L."/>
            <person name="Fulton R."/>
            <person name="Garcia A.C."/>
            <person name="Gardiner A."/>
            <person name="Garfield D.A."/>
            <person name="Garvin B.E."/>
            <person name="Gibson G."/>
            <person name="Gilbert D."/>
            <person name="Gnerre S."/>
            <person name="Godfrey J."/>
            <person name="Good R."/>
            <person name="Gotea V."/>
            <person name="Gravely B."/>
            <person name="Greenberg A.J."/>
            <person name="Griffiths-Jones S."/>
            <person name="Gross S."/>
            <person name="Guigo R."/>
            <person name="Gustafson E.A."/>
            <person name="Haerty W."/>
            <person name="Hahn M.W."/>
            <person name="Halligan D.L."/>
            <person name="Halpern A.L."/>
            <person name="Halter G.M."/>
            <person name="Han M.V."/>
            <person name="Heger A."/>
            <person name="Hillier L."/>
            <person name="Hinrichs A.S."/>
            <person name="Holmes I."/>
            <person name="Hoskins R.A."/>
            <person name="Hubisz M.J."/>
            <person name="Hultmark D."/>
            <person name="Huntley M.A."/>
            <person name="Jaffe D.B."/>
            <person name="Jagadeeshan S."/>
            <person name="Jeck W.R."/>
            <person name="Johnson J."/>
            <person name="Jones C.D."/>
            <person name="Jordan W.C."/>
            <person name="Karpen G.H."/>
            <person name="Kataoka E."/>
            <person name="Keightley P.D."/>
            <person name="Kheradpour P."/>
            <person name="Kirkness E.F."/>
            <person name="Koerich L.B."/>
            <person name="Kristiansen K."/>
            <person name="Kudrna D."/>
            <person name="Kulathinal R.J."/>
            <person name="Kumar S."/>
            <person name="Kwok R."/>
            <person name="Lander E."/>
            <person name="Langley C.H."/>
            <person name="Lapoint R."/>
            <person name="Lazzaro B.P."/>
            <person name="Lee S.J."/>
            <person name="Levesque L."/>
            <person name="Li R."/>
            <person name="Lin C.F."/>
            <person name="Lin M.F."/>
            <person name="Lindblad-Toh K."/>
            <person name="Llopart A."/>
            <person name="Long M."/>
            <person name="Low L."/>
            <person name="Lozovsky E."/>
            <person name="Lu J."/>
            <person name="Luo M."/>
            <person name="Machado C.A."/>
            <person name="Makalowski W."/>
            <person name="Marzo M."/>
            <person name="Matsuda M."/>
            <person name="Matzkin L."/>
            <person name="McAllister B."/>
            <person name="McBride C.S."/>
            <person name="McKernan B."/>
            <person name="McKernan K."/>
            <person name="Mendez-Lago M."/>
            <person name="Minx P."/>
            <person name="Mollenhauer M.U."/>
            <person name="Montooth K."/>
            <person name="Mount S.M."/>
            <person name="Mu X."/>
            <person name="Myers E."/>
            <person name="Negre B."/>
            <person name="Newfeld S."/>
            <person name="Nielsen R."/>
            <person name="Noor M.A."/>
            <person name="O'Grady P."/>
            <person name="Pachter L."/>
            <person name="Papaceit M."/>
            <person name="Parisi M.J."/>
            <person name="Parisi M."/>
            <person name="Parts L."/>
            <person name="Pedersen J.S."/>
            <person name="Pesole G."/>
            <person name="Phillippy A.M."/>
            <person name="Ponting C.P."/>
            <person name="Pop M."/>
            <person name="Porcelli D."/>
            <person name="Powell J.R."/>
            <person name="Prohaska S."/>
            <person name="Pruitt K."/>
            <person name="Puig M."/>
            <person name="Quesneville H."/>
            <person name="Ram K.R."/>
            <person name="Rand D."/>
            <person name="Rasmussen M.D."/>
            <person name="Reed L.K."/>
            <person name="Reenan R."/>
            <person name="Reily A."/>
            <person name="Remington K.A."/>
            <person name="Rieger T.T."/>
            <person name="Ritchie M.G."/>
            <person name="Robin C."/>
            <person name="Rogers Y.H."/>
            <person name="Rohde C."/>
            <person name="Rozas J."/>
            <person name="Rubenfield M.J."/>
            <person name="Ruiz A."/>
            <person name="Russo S."/>
            <person name="Salzberg S.L."/>
            <person name="Sanchez-Gracia A."/>
            <person name="Saranga D.J."/>
            <person name="Sato H."/>
            <person name="Schaeffer S.W."/>
            <person name="Schatz M.C."/>
            <person name="Schlenke T."/>
            <person name="Schwartz R."/>
            <person name="Segarra C."/>
            <person name="Singh R.S."/>
            <person name="Sirot L."/>
            <person name="Sirota M."/>
            <person name="Sisneros N.B."/>
            <person name="Smith C.D."/>
            <person name="Smith T.F."/>
            <person name="Spieth J."/>
            <person name="Stage D.E."/>
            <person name="Stark A."/>
            <person name="Stephan W."/>
            <person name="Strausberg R.L."/>
            <person name="Strempel S."/>
            <person name="Sturgill D."/>
            <person name="Sutton G."/>
            <person name="Sutton G.G."/>
            <person name="Tao W."/>
            <person name="Teichmann S."/>
            <person name="Tobari Y.N."/>
            <person name="Tomimura Y."/>
            <person name="Tsolas J.M."/>
            <person name="Valente V.L."/>
            <person name="Venter E."/>
            <person name="Venter J.C."/>
            <person name="Vicario S."/>
            <person name="Vieira F.G."/>
            <person name="Vilella A.J."/>
            <person name="Villasante A."/>
            <person name="Walenz B."/>
            <person name="Wang J."/>
            <person name="Wasserman M."/>
            <person name="Watts T."/>
            <person name="Wilson D."/>
            <person name="Wilson R.K."/>
            <person name="Wing R.A."/>
            <person name="Wolfner M.F."/>
            <person name="Wong A."/>
            <person name="Wong G.K."/>
            <person name="Wu C.I."/>
            <person name="Wu G."/>
            <person name="Yamamoto D."/>
            <person name="Yang H.P."/>
            <person name="Yang S.P."/>
            <person name="Yorke J.A."/>
            <person name="Yoshida K."/>
            <person name="Zdobnov E."/>
            <person name="Zhang P."/>
            <person name="Zhang Y."/>
            <person name="Zimin A.V."/>
            <person name="Baldwin J."/>
            <person name="Abdouelleil A."/>
            <person name="Abdulkadir J."/>
            <person name="Abebe A."/>
            <person name="Abera B."/>
            <person name="Abreu J."/>
            <person name="Acer S.C."/>
            <person name="Aftuck L."/>
            <person name="Alexander A."/>
            <person name="An P."/>
            <person name="Anderson E."/>
            <person name="Anderson S."/>
            <person name="Arachi H."/>
            <person name="Azer M."/>
            <person name="Bachantsang P."/>
            <person name="Barry A."/>
            <person name="Bayul T."/>
            <person name="Berlin A."/>
            <person name="Bessette D."/>
            <person name="Bloom T."/>
            <person name="Blye J."/>
            <person name="Boguslavskiy L."/>
            <person name="Bonnet C."/>
            <person name="Boukhgalter B."/>
            <person name="Bourzgui I."/>
            <person name="Brown A."/>
            <person name="Cahill P."/>
            <person name="Channer S."/>
            <person name="Cheshatsang Y."/>
            <person name="Chuda L."/>
            <person name="Citroen M."/>
            <person name="Collymore A."/>
            <person name="Cooke P."/>
            <person name="Costello M."/>
            <person name="D'Aco K."/>
            <person name="Daza R."/>
            <person name="De Haan G."/>
            <person name="DeGray S."/>
            <person name="DeMaso C."/>
            <person name="Dhargay N."/>
            <person name="Dooley K."/>
            <person name="Dooley E."/>
            <person name="Doricent M."/>
            <person name="Dorje P."/>
            <person name="Dorjee K."/>
            <person name="Dupes A."/>
            <person name="Elong R."/>
            <person name="Falk J."/>
            <person name="Farina A."/>
            <person name="Faro S."/>
            <person name="Ferguson D."/>
            <person name="Fisher S."/>
            <person name="Foley C.D."/>
            <person name="Franke A."/>
            <person name="Friedrich D."/>
            <person name="Gadbois L."/>
            <person name="Gearin G."/>
            <person name="Gearin C.R."/>
            <person name="Giannoukos G."/>
            <person name="Goode T."/>
            <person name="Graham J."/>
            <person name="Grandbois E."/>
            <person name="Grewal S."/>
            <person name="Gyaltsen K."/>
            <person name="Hafez N."/>
            <person name="Hagos B."/>
            <person name="Hall J."/>
            <person name="Henson C."/>
            <person name="Hollinger A."/>
            <person name="Honan T."/>
            <person name="Huard M.D."/>
            <person name="Hughes L."/>
            <person name="Hurhula B."/>
            <person name="Husby M.E."/>
            <person name="Kamat A."/>
            <person name="Kanga B."/>
            <person name="Kashin S."/>
            <person name="Khazanovich D."/>
            <person name="Kisner P."/>
            <person name="Lance K."/>
            <person name="Lara M."/>
            <person name="Lee W."/>
            <person name="Lennon N."/>
            <person name="Letendre F."/>
            <person name="LeVine R."/>
            <person name="Lipovsky A."/>
            <person name="Liu X."/>
            <person name="Liu J."/>
            <person name="Liu S."/>
            <person name="Lokyitsang T."/>
            <person name="Lokyitsang Y."/>
            <person name="Lubonja R."/>
            <person name="Lui A."/>
            <person name="MacDonald P."/>
            <person name="Magnisalis V."/>
            <person name="Maru K."/>
            <person name="Matthews C."/>
            <person name="McCusker W."/>
            <person name="McDonough S."/>
            <person name="Mehta T."/>
            <person name="Meldrim J."/>
            <person name="Meneus L."/>
            <person name="Mihai O."/>
            <person name="Mihalev A."/>
            <person name="Mihova T."/>
            <person name="Mittelman R."/>
            <person name="Mlenga V."/>
            <person name="Montmayeur A."/>
            <person name="Mulrain L."/>
            <person name="Navidi A."/>
            <person name="Naylor J."/>
            <person name="Negash T."/>
            <person name="Nguyen T."/>
            <person name="Nguyen N."/>
            <person name="Nicol R."/>
            <person name="Norbu C."/>
            <person name="Norbu N."/>
            <person name="Novod N."/>
            <person name="O'Neill B."/>
            <person name="Osman S."/>
            <person name="Markiewicz E."/>
            <person name="Oyono O.L."/>
            <person name="Patti C."/>
            <person name="Phunkhang P."/>
            <person name="Pierre F."/>
            <person name="Priest M."/>
            <person name="Raghuraman S."/>
            <person name="Rege F."/>
            <person name="Reyes R."/>
            <person name="Rise C."/>
            <person name="Rogov P."/>
            <person name="Ross K."/>
            <person name="Ryan E."/>
            <person name="Settipalli S."/>
            <person name="Shea T."/>
            <person name="Sherpa N."/>
            <person name="Shi L."/>
            <person name="Shih D."/>
            <person name="Sparrow T."/>
            <person name="Spaulding J."/>
            <person name="Stalker J."/>
            <person name="Stange-Thomann N."/>
            <person name="Stavropoulos S."/>
            <person name="Stone C."/>
            <person name="Strader C."/>
            <person name="Tesfaye S."/>
            <person name="Thomson T."/>
            <person name="Thoulutsang Y."/>
            <person name="Thoulutsang D."/>
            <person name="Topham K."/>
            <person name="Topping I."/>
            <person name="Tsamla T."/>
            <person name="Vassiliev H."/>
            <person name="Vo A."/>
            <person name="Wangchuk T."/>
            <person name="Wangdi T."/>
            <person name="Weiand M."/>
            <person name="Wilkinson J."/>
            <person name="Wilson A."/>
            <person name="Yadav S."/>
            <person name="Young G."/>
            <person name="Yu Q."/>
            <person name="Zembek L."/>
            <person name="Zhong D."/>
            <person name="Zimmer A."/>
            <person name="Zwirko Z."/>
            <person name="Jaffe D.B."/>
            <person name="Alvarez P."/>
            <person name="Brockman W."/>
            <person name="Butler J."/>
            <person name="Chin C."/>
            <person name="Gnerre S."/>
            <person name="Grabherr M."/>
            <person name="Kleber M."/>
            <person name="Mauceli E."/>
            <person name="MacCallum I."/>
        </authorList>
    </citation>
    <scope>NUCLEOTIDE SEQUENCE [LARGE SCALE GENOMIC DNA]</scope>
    <source>
        <strain evidence="3">Tucson 14024-0371.13</strain>
    </source>
</reference>
<dbReference type="AlphaFoldDB" id="B3MXH1"/>
<dbReference type="Pfam" id="PF16015">
    <property type="entry name" value="Promethin"/>
    <property type="match status" value="1"/>
</dbReference>
<dbReference type="GO" id="GO:0005811">
    <property type="term" value="C:lipid droplet"/>
    <property type="evidence" value="ECO:0007669"/>
    <property type="project" value="EnsemblMetazoa"/>
</dbReference>
<keyword evidence="1" id="KW-1133">Transmembrane helix</keyword>
<accession>B3MXH1</accession>
<dbReference type="Proteomes" id="UP000007801">
    <property type="component" value="Unassembled WGS sequence"/>
</dbReference>
<dbReference type="CTD" id="57146"/>
<proteinExistence type="predicted"/>
<name>B3MXH1_DROAN</name>
<feature type="transmembrane region" description="Helical" evidence="1">
    <location>
        <begin position="125"/>
        <end position="158"/>
    </location>
</feature>
<dbReference type="OrthoDB" id="8019798at2759"/>
<dbReference type="FunCoup" id="B3MXH1">
    <property type="interactions" value="11"/>
</dbReference>
<dbReference type="KEGG" id="dan:6502230"/>
<evidence type="ECO:0000313" key="2">
    <source>
        <dbReference type="EMBL" id="EDV38436.2"/>
    </source>
</evidence>
<keyword evidence="1" id="KW-0812">Transmembrane</keyword>
<protein>
    <submittedName>
        <fullName evidence="2">Uncharacterized protein</fullName>
    </submittedName>
</protein>
<organism evidence="2 3">
    <name type="scientific">Drosophila ananassae</name>
    <name type="common">Fruit fly</name>
    <dbReference type="NCBI Taxonomy" id="7217"/>
    <lineage>
        <taxon>Eukaryota</taxon>
        <taxon>Metazoa</taxon>
        <taxon>Ecdysozoa</taxon>
        <taxon>Arthropoda</taxon>
        <taxon>Hexapoda</taxon>
        <taxon>Insecta</taxon>
        <taxon>Pterygota</taxon>
        <taxon>Neoptera</taxon>
        <taxon>Endopterygota</taxon>
        <taxon>Diptera</taxon>
        <taxon>Brachycera</taxon>
        <taxon>Muscomorpha</taxon>
        <taxon>Ephydroidea</taxon>
        <taxon>Drosophilidae</taxon>
        <taxon>Drosophila</taxon>
        <taxon>Sophophora</taxon>
    </lineage>
</organism>
<keyword evidence="1" id="KW-0472">Membrane</keyword>
<evidence type="ECO:0000256" key="1">
    <source>
        <dbReference type="SAM" id="Phobius"/>
    </source>
</evidence>
<evidence type="ECO:0000313" key="3">
    <source>
        <dbReference type="Proteomes" id="UP000007801"/>
    </source>
</evidence>
<keyword evidence="3" id="KW-1185">Reference proteome</keyword>
<dbReference type="eggNOG" id="ENOG502SE0X">
    <property type="taxonomic scope" value="Eukaryota"/>
</dbReference>
<dbReference type="GeneID" id="6502230"/>
<dbReference type="EMBL" id="CH902630">
    <property type="protein sequence ID" value="EDV38436.2"/>
    <property type="molecule type" value="Genomic_DNA"/>
</dbReference>
<dbReference type="InParanoid" id="B3MXH1"/>
<dbReference type="GO" id="GO:0010883">
    <property type="term" value="P:regulation of lipid storage"/>
    <property type="evidence" value="ECO:0007669"/>
    <property type="project" value="EnsemblMetazoa"/>
</dbReference>